<organism evidence="1 2">
    <name type="scientific">Endozoicomonas euniceicola</name>
    <dbReference type="NCBI Taxonomy" id="1234143"/>
    <lineage>
        <taxon>Bacteria</taxon>
        <taxon>Pseudomonadati</taxon>
        <taxon>Pseudomonadota</taxon>
        <taxon>Gammaproteobacteria</taxon>
        <taxon>Oceanospirillales</taxon>
        <taxon>Endozoicomonadaceae</taxon>
        <taxon>Endozoicomonas</taxon>
    </lineage>
</organism>
<proteinExistence type="predicted"/>
<name>A0ABY6GTR5_9GAMM</name>
<dbReference type="EMBL" id="CP103300">
    <property type="protein sequence ID" value="UYM16178.1"/>
    <property type="molecule type" value="Genomic_DNA"/>
</dbReference>
<keyword evidence="2" id="KW-1185">Reference proteome</keyword>
<protein>
    <submittedName>
        <fullName evidence="1">Uncharacterized protein</fullName>
    </submittedName>
</protein>
<accession>A0ABY6GTR5</accession>
<dbReference type="Proteomes" id="UP001163255">
    <property type="component" value="Chromosome"/>
</dbReference>
<evidence type="ECO:0000313" key="1">
    <source>
        <dbReference type="EMBL" id="UYM16178.1"/>
    </source>
</evidence>
<sequence>MSQNLRDIASEVAGEIYNHKLPDTADEFLDLLEPISENSFKLLTCFNNCKNLDEVFKAFSEQHISVSGSYIEESIFELGCYGDEFTQAKPPTSIEPDWFVVEMNDESLRTFRYFETIPEALEFTMQMIAISKMGYVVDCKDYDFDWKSEIQHQLAIAYAIIQWHTLGGNQKYCIDFILKTFCNEGVVRFKTVREYILENLIIESGFNKILYDYQAEFYELPCFYDLDQPERWKWFLPHLPDVRHR</sequence>
<gene>
    <name evidence="1" type="ORF">NX720_25845</name>
</gene>
<reference evidence="1" key="1">
    <citation type="submission" date="2022-10" db="EMBL/GenBank/DDBJ databases">
        <title>Completed Genome Sequence of two octocoral isolated bacterium, Endozoicomonas euniceicola EF212T and Endozoicomonas gorgoniicola PS125T.</title>
        <authorList>
            <person name="Chiou Y.-J."/>
            <person name="Chen Y.-H."/>
        </authorList>
    </citation>
    <scope>NUCLEOTIDE SEQUENCE</scope>
    <source>
        <strain evidence="1">EF212</strain>
    </source>
</reference>
<evidence type="ECO:0000313" key="2">
    <source>
        <dbReference type="Proteomes" id="UP001163255"/>
    </source>
</evidence>
<dbReference type="RefSeq" id="WP_262598486.1">
    <property type="nucleotide sequence ID" value="NZ_CP103300.1"/>
</dbReference>